<sequence>MELKNKTRKPLNNEKLHGKPKKEKIDINKGFPNNEIKDEFIEWFIESVRNGKVKIDDEETLKEFLKKTKFSS</sequence>
<dbReference type="EMBL" id="BA000026">
    <property type="protein sequence ID" value="BAC43873.1"/>
    <property type="molecule type" value="Genomic_DNA"/>
</dbReference>
<protein>
    <submittedName>
        <fullName evidence="2">Uncharacterized protein</fullName>
    </submittedName>
</protein>
<proteinExistence type="predicted"/>
<dbReference type="RefSeq" id="WP_011076909.1">
    <property type="nucleotide sequence ID" value="NC_004432.1"/>
</dbReference>
<evidence type="ECO:0000313" key="3">
    <source>
        <dbReference type="Proteomes" id="UP000002522"/>
    </source>
</evidence>
<accession>Q8EWW7</accession>
<dbReference type="InParanoid" id="Q8EWW7"/>
<dbReference type="Proteomes" id="UP000002522">
    <property type="component" value="Chromosome"/>
</dbReference>
<feature type="region of interest" description="Disordered" evidence="1">
    <location>
        <begin position="1"/>
        <end position="28"/>
    </location>
</feature>
<evidence type="ECO:0000256" key="1">
    <source>
        <dbReference type="SAM" id="MobiDB-lite"/>
    </source>
</evidence>
<gene>
    <name evidence="2" type="ordered locus">MYPE830</name>
</gene>
<dbReference type="HOGENOM" id="CLU_2718059_0_0_14"/>
<name>Q8EWW7_MALP2</name>
<keyword evidence="3" id="KW-1185">Reference proteome</keyword>
<reference evidence="2 3" key="1">
    <citation type="journal article" date="2002" name="Nucleic Acids Res.">
        <title>The complete genomic sequence of Mycoplasma penetrans, an intracellular bacterial pathogen in humans.</title>
        <authorList>
            <person name="Sasaki Y."/>
            <person name="Ishikawa J."/>
            <person name="Yamashita A."/>
            <person name="Oshima K."/>
            <person name="Kenri T."/>
            <person name="Furuya K."/>
            <person name="Yoshino C."/>
            <person name="Horino A."/>
            <person name="Shiba T."/>
            <person name="Sasaki T."/>
            <person name="Hattori M."/>
        </authorList>
    </citation>
    <scope>NUCLEOTIDE SEQUENCE [LARGE SCALE GENOMIC DNA]</scope>
    <source>
        <strain evidence="2 3">HF-2</strain>
    </source>
</reference>
<dbReference type="AlphaFoldDB" id="Q8EWW7"/>
<dbReference type="KEGG" id="mpe:MYPE830"/>
<organism evidence="2 3">
    <name type="scientific">Malacoplasma penetrans (strain HF-2)</name>
    <name type="common">Mycoplasma penetrans</name>
    <dbReference type="NCBI Taxonomy" id="272633"/>
    <lineage>
        <taxon>Bacteria</taxon>
        <taxon>Bacillati</taxon>
        <taxon>Mycoplasmatota</taxon>
        <taxon>Mycoplasmoidales</taxon>
        <taxon>Mycoplasmoidaceae</taxon>
        <taxon>Malacoplasma</taxon>
    </lineage>
</organism>
<feature type="compositionally biased region" description="Basic and acidic residues" evidence="1">
    <location>
        <begin position="1"/>
        <end position="27"/>
    </location>
</feature>
<evidence type="ECO:0000313" key="2">
    <source>
        <dbReference type="EMBL" id="BAC43873.1"/>
    </source>
</evidence>